<reference evidence="3 4" key="1">
    <citation type="submission" date="2020-07" db="EMBL/GenBank/DDBJ databases">
        <title>Bacterium isolated from marine sediment.</title>
        <authorList>
            <person name="Shang D."/>
        </authorList>
    </citation>
    <scope>NUCLEOTIDE SEQUENCE [LARGE SCALE GENOMIC DNA]</scope>
    <source>
        <strain evidence="3 4">F6074</strain>
    </source>
</reference>
<comment type="caution">
    <text evidence="3">The sequence shown here is derived from an EMBL/GenBank/DDBJ whole genome shotgun (WGS) entry which is preliminary data.</text>
</comment>
<dbReference type="GO" id="GO:0016209">
    <property type="term" value="F:antioxidant activity"/>
    <property type="evidence" value="ECO:0007669"/>
    <property type="project" value="InterPro"/>
</dbReference>
<accession>A0A7W2M4Y3</accession>
<proteinExistence type="predicted"/>
<keyword evidence="4" id="KW-1185">Reference proteome</keyword>
<dbReference type="InterPro" id="IPR013766">
    <property type="entry name" value="Thioredoxin_domain"/>
</dbReference>
<keyword evidence="1" id="KW-0676">Redox-active center</keyword>
<dbReference type="AlphaFoldDB" id="A0A7W2M4Y3"/>
<dbReference type="CDD" id="cd02966">
    <property type="entry name" value="TlpA_like_family"/>
    <property type="match status" value="1"/>
</dbReference>
<dbReference type="GO" id="GO:0016491">
    <property type="term" value="F:oxidoreductase activity"/>
    <property type="evidence" value="ECO:0007669"/>
    <property type="project" value="InterPro"/>
</dbReference>
<name>A0A7W2M4Y3_9FLAO</name>
<dbReference type="EMBL" id="JACGLT010000005">
    <property type="protein sequence ID" value="MBA6152791.1"/>
    <property type="molecule type" value="Genomic_DNA"/>
</dbReference>
<evidence type="ECO:0000256" key="1">
    <source>
        <dbReference type="ARBA" id="ARBA00023284"/>
    </source>
</evidence>
<dbReference type="PROSITE" id="PS51352">
    <property type="entry name" value="THIOREDOXIN_2"/>
    <property type="match status" value="1"/>
</dbReference>
<dbReference type="Gene3D" id="3.40.30.10">
    <property type="entry name" value="Glutaredoxin"/>
    <property type="match status" value="1"/>
</dbReference>
<feature type="domain" description="Thioredoxin" evidence="2">
    <location>
        <begin position="480"/>
        <end position="634"/>
    </location>
</feature>
<gene>
    <name evidence="3" type="ORF">H3Z82_08655</name>
</gene>
<evidence type="ECO:0000259" key="2">
    <source>
        <dbReference type="PROSITE" id="PS51352"/>
    </source>
</evidence>
<evidence type="ECO:0000313" key="4">
    <source>
        <dbReference type="Proteomes" id="UP000541857"/>
    </source>
</evidence>
<dbReference type="RefSeq" id="WP_182204983.1">
    <property type="nucleotide sequence ID" value="NZ_JACGLT010000005.1"/>
</dbReference>
<dbReference type="InterPro" id="IPR000866">
    <property type="entry name" value="AhpC/TSA"/>
</dbReference>
<dbReference type="SUPFAM" id="SSF52833">
    <property type="entry name" value="Thioredoxin-like"/>
    <property type="match status" value="1"/>
</dbReference>
<dbReference type="PANTHER" id="PTHR42852">
    <property type="entry name" value="THIOL:DISULFIDE INTERCHANGE PROTEIN DSBE"/>
    <property type="match status" value="1"/>
</dbReference>
<evidence type="ECO:0000313" key="3">
    <source>
        <dbReference type="EMBL" id="MBA6152791.1"/>
    </source>
</evidence>
<dbReference type="InterPro" id="IPR011990">
    <property type="entry name" value="TPR-like_helical_dom_sf"/>
</dbReference>
<dbReference type="PROSITE" id="PS00194">
    <property type="entry name" value="THIOREDOXIN_1"/>
    <property type="match status" value="1"/>
</dbReference>
<dbReference type="InterPro" id="IPR017937">
    <property type="entry name" value="Thioredoxin_CS"/>
</dbReference>
<dbReference type="PROSITE" id="PS51257">
    <property type="entry name" value="PROKAR_LIPOPROTEIN"/>
    <property type="match status" value="1"/>
</dbReference>
<sequence>MKKITLYLFLTLLVVFSCKQESEKKASPLTMGPLTISNEQPKPGDHLEIIYSSAKDVEAFYAYMVGDRNYPVDIDFSESNNEHHASIHVPDSAVALAFLIRADDQFDDNDKKGYLVPLYDESGSKIIGSKAATALYALRQGSDYGIKMDEKAAFETIHTDMTAHPELKADWNSSYLQMAYKNDKIEGKKLIDTYAATIGTQSDVSEKEYTTLLQTYSIIGDESKLDSLKKVVLEKFPEGSTANFELIDQFQQESDLDKKAEIFKRFSDANSKLGNIGNYMAGTLARTYYQNKDTDNFEKYVSLIDDKSRRASTLNSLAWPLAESGENMAQAEKMSKSSLDLITSLQNDQTDKPDYVTKKQYAKSLESQYRMYADTYALILFKQGKVKEAIAYQEKATDAKARDVDGNQRYIEYLVADNQHQKVIEKAEHFMTLGHANETIKEAYKTAYLIENPSATDADAKIASFDKEAYKTQVAEIKKTMLDEEAPTFSLKGMDGKDVSLADLKGKTVILDFWATWCGPCKASFPGMQEVVTKYKDDDKVVLLFVDTFERGPTREKMVEDFIKSNNYTFHVVYDPMIEDSNDFEVASKYDINGIPTKVIIGPDGRMKFKSVGYGGSIERLVKEMDIMIDILKS</sequence>
<dbReference type="InterPro" id="IPR050553">
    <property type="entry name" value="Thioredoxin_ResA/DsbE_sf"/>
</dbReference>
<organism evidence="3 4">
    <name type="scientific">Gelidibacter maritimus</name>
    <dbReference type="NCBI Taxonomy" id="2761487"/>
    <lineage>
        <taxon>Bacteria</taxon>
        <taxon>Pseudomonadati</taxon>
        <taxon>Bacteroidota</taxon>
        <taxon>Flavobacteriia</taxon>
        <taxon>Flavobacteriales</taxon>
        <taxon>Flavobacteriaceae</taxon>
        <taxon>Gelidibacter</taxon>
    </lineage>
</organism>
<dbReference type="GO" id="GO:0006950">
    <property type="term" value="P:response to stress"/>
    <property type="evidence" value="ECO:0007669"/>
    <property type="project" value="UniProtKB-ARBA"/>
</dbReference>
<dbReference type="InterPro" id="IPR036249">
    <property type="entry name" value="Thioredoxin-like_sf"/>
</dbReference>
<dbReference type="Gene3D" id="1.25.40.10">
    <property type="entry name" value="Tetratricopeptide repeat domain"/>
    <property type="match status" value="1"/>
</dbReference>
<dbReference type="Proteomes" id="UP000541857">
    <property type="component" value="Unassembled WGS sequence"/>
</dbReference>
<dbReference type="PANTHER" id="PTHR42852:SF17">
    <property type="entry name" value="THIOREDOXIN-LIKE PROTEIN HI_1115"/>
    <property type="match status" value="1"/>
</dbReference>
<protein>
    <submittedName>
        <fullName evidence="3">TlpA family protein disulfide reductase</fullName>
    </submittedName>
</protein>
<dbReference type="Pfam" id="PF00578">
    <property type="entry name" value="AhpC-TSA"/>
    <property type="match status" value="1"/>
</dbReference>